<dbReference type="InterPro" id="IPR012910">
    <property type="entry name" value="Plug_dom"/>
</dbReference>
<keyword evidence="4" id="KW-1185">Reference proteome</keyword>
<dbReference type="InterPro" id="IPR023996">
    <property type="entry name" value="TonB-dep_OMP_SusC/RagA"/>
</dbReference>
<organism evidence="3 4">
    <name type="scientific">Chitinophaga cymbidii</name>
    <dbReference type="NCBI Taxonomy" id="1096750"/>
    <lineage>
        <taxon>Bacteria</taxon>
        <taxon>Pseudomonadati</taxon>
        <taxon>Bacteroidota</taxon>
        <taxon>Chitinophagia</taxon>
        <taxon>Chitinophagales</taxon>
        <taxon>Chitinophagaceae</taxon>
        <taxon>Chitinophaga</taxon>
    </lineage>
</organism>
<dbReference type="SUPFAM" id="SSF49464">
    <property type="entry name" value="Carboxypeptidase regulatory domain-like"/>
    <property type="match status" value="1"/>
</dbReference>
<evidence type="ECO:0000256" key="1">
    <source>
        <dbReference type="PROSITE-ProRule" id="PRU01360"/>
    </source>
</evidence>
<dbReference type="Pfam" id="PF13715">
    <property type="entry name" value="CarbopepD_reg_2"/>
    <property type="match status" value="1"/>
</dbReference>
<sequence length="1067" mass="117834">MGILQVTVVFAQSKKITGTVTASGDGTGIPGVSVIIQGTTSGTQTDADGRYVINVAVGQVLLFRSIGFAEKSVTVGASDVVHISLEPQADELSEVVVIAYGRAKKESLTGAVSSITAKDIEKRPVTNAVGVLEGSAAGIQVNNTTGTPGGEPSVRIRGFASVNGSNTPLYVIDGVPFAGNFSDINPNDVESITVLKDAASAALYGAKATNGVIIITTKMSSKSAEPGINVTVNQGLYTRGIKEYKRMNDREFMETMWKGYRNYLMSSDPTDYPTAAAAGAEATNSLISDYLYLNIYDKPDDQLFDANGKMLADAKMRPGYAGDMDWYKDIETMGYRQDYNISGRAGGPKTSLYYSIGYLDEKGYITMTDYKRFTGRINADIQAKSWLKYGFNLSGSHQITNNISGGTGNASSFVNPFYFSRHMAPIYPVHLHDMATGEYVLDEQGNRQFDPGDVTRNQNRGRHAIWENQLDRDRTFRNTLNGQAYLDVKFLKDFTFTFRGDMNVRSSDNHVYDNSVIGDGSGLGRAFRENYRYKTYTVQQLLNWNKSFGLHNIDALAAHEYFYDNFNRLNGAKTGEVFANATELVNFTNITDLTDYQDNYRSEGYLSRVRYNYDEKYFLEGSFRRDASSRFHESTRWGNFWSLGGSWLLSQEDFFAPVKHIVDYAKVRVSYGEVGNDASAGRYAYMALFALDQNANLGAAYKSQNEALDILWETSGAFSAAIETRLFNRANLVVEYFDKRSKNLLFDVNLPLSAGATSSSVAESVVTRNLGSVSNRGLELSFDVDVIQAKDWTWNVGANATWMKNKIVSLPEQNKENGIINGNYKFLEGHGIYDFWTFQYAGVDQTNGRALYLADDENFDPNDQNGAHQDYLVNINGVNYTMLNTYAKRDWSGSAIPKLFGAFNTSLSYKNLTLTGIFTYATGSKVYDDSYLDLMSMSGSVSGLHKDLLKAWDGAPKDMTPTSPDRIDPNGIPLVNFELNSQSNGMSTRFLQDGSYFVIKNIALSYRVPSSLLKAIDLNSASITASVENLATFTKLQGMNPQQSFNGRSLNAFVTPRVMSIAVNIGL</sequence>
<dbReference type="Pfam" id="PF07715">
    <property type="entry name" value="Plug"/>
    <property type="match status" value="1"/>
</dbReference>
<dbReference type="GO" id="GO:0009279">
    <property type="term" value="C:cell outer membrane"/>
    <property type="evidence" value="ECO:0007669"/>
    <property type="project" value="UniProtKB-SubCell"/>
</dbReference>
<keyword evidence="1" id="KW-0812">Transmembrane</keyword>
<dbReference type="InterPro" id="IPR008969">
    <property type="entry name" value="CarboxyPept-like_regulatory"/>
</dbReference>
<dbReference type="InterPro" id="IPR023997">
    <property type="entry name" value="TonB-dep_OMP_SusC/RagA_CS"/>
</dbReference>
<dbReference type="FunFam" id="2.170.130.10:FF:000008">
    <property type="entry name" value="SusC/RagA family TonB-linked outer membrane protein"/>
    <property type="match status" value="1"/>
</dbReference>
<dbReference type="PROSITE" id="PS52016">
    <property type="entry name" value="TONB_DEPENDENT_REC_3"/>
    <property type="match status" value="1"/>
</dbReference>
<gene>
    <name evidence="3" type="ORF">CCY01nite_01820</name>
</gene>
<dbReference type="InterPro" id="IPR037066">
    <property type="entry name" value="Plug_dom_sf"/>
</dbReference>
<dbReference type="Gene3D" id="2.170.130.10">
    <property type="entry name" value="TonB-dependent receptor, plug domain"/>
    <property type="match status" value="1"/>
</dbReference>
<keyword evidence="1" id="KW-0998">Cell outer membrane</keyword>
<keyword evidence="1" id="KW-0472">Membrane</keyword>
<dbReference type="SUPFAM" id="SSF56935">
    <property type="entry name" value="Porins"/>
    <property type="match status" value="1"/>
</dbReference>
<comment type="similarity">
    <text evidence="1">Belongs to the TonB-dependent receptor family.</text>
</comment>
<evidence type="ECO:0000313" key="4">
    <source>
        <dbReference type="Proteomes" id="UP000321436"/>
    </source>
</evidence>
<protein>
    <submittedName>
        <fullName evidence="3">SusC/RagA family TonB-linked outer membrane protein</fullName>
    </submittedName>
</protein>
<comment type="caution">
    <text evidence="3">The sequence shown here is derived from an EMBL/GenBank/DDBJ whole genome shotgun (WGS) entry which is preliminary data.</text>
</comment>
<dbReference type="InterPro" id="IPR039426">
    <property type="entry name" value="TonB-dep_rcpt-like"/>
</dbReference>
<dbReference type="NCBIfam" id="TIGR04057">
    <property type="entry name" value="SusC_RagA_signa"/>
    <property type="match status" value="1"/>
</dbReference>
<reference evidence="3 4" key="1">
    <citation type="submission" date="2019-07" db="EMBL/GenBank/DDBJ databases">
        <title>Whole genome shotgun sequence of Chitinophaga cymbidii NBRC 109752.</title>
        <authorList>
            <person name="Hosoyama A."/>
            <person name="Uohara A."/>
            <person name="Ohji S."/>
            <person name="Ichikawa N."/>
        </authorList>
    </citation>
    <scope>NUCLEOTIDE SEQUENCE [LARGE SCALE GENOMIC DNA]</scope>
    <source>
        <strain evidence="3 4">NBRC 109752</strain>
    </source>
</reference>
<proteinExistence type="inferred from homology"/>
<dbReference type="NCBIfam" id="TIGR04056">
    <property type="entry name" value="OMP_RagA_SusC"/>
    <property type="match status" value="1"/>
</dbReference>
<accession>A0A512RE03</accession>
<dbReference type="EMBL" id="BKAU01000001">
    <property type="protein sequence ID" value="GEP93922.1"/>
    <property type="molecule type" value="Genomic_DNA"/>
</dbReference>
<evidence type="ECO:0000259" key="2">
    <source>
        <dbReference type="Pfam" id="PF07715"/>
    </source>
</evidence>
<feature type="domain" description="TonB-dependent receptor plug" evidence="2">
    <location>
        <begin position="105"/>
        <end position="212"/>
    </location>
</feature>
<comment type="subcellular location">
    <subcellularLocation>
        <location evidence="1">Cell outer membrane</location>
        <topology evidence="1">Multi-pass membrane protein</topology>
    </subcellularLocation>
</comment>
<dbReference type="Gene3D" id="2.60.40.1120">
    <property type="entry name" value="Carboxypeptidase-like, regulatory domain"/>
    <property type="match status" value="1"/>
</dbReference>
<dbReference type="Proteomes" id="UP000321436">
    <property type="component" value="Unassembled WGS sequence"/>
</dbReference>
<name>A0A512RE03_9BACT</name>
<keyword evidence="1" id="KW-0813">Transport</keyword>
<dbReference type="AlphaFoldDB" id="A0A512RE03"/>
<keyword evidence="1" id="KW-1134">Transmembrane beta strand</keyword>
<evidence type="ECO:0000313" key="3">
    <source>
        <dbReference type="EMBL" id="GEP93922.1"/>
    </source>
</evidence>